<dbReference type="Pfam" id="PF00712">
    <property type="entry name" value="DNA_pol3_beta"/>
    <property type="match status" value="1"/>
</dbReference>
<keyword evidence="3" id="KW-0963">Cytoplasm</keyword>
<keyword evidence="5" id="KW-0548">Nucleotidyltransferase</keyword>
<dbReference type="EMBL" id="LR797391">
    <property type="protein sequence ID" value="CAB4213091.1"/>
    <property type="molecule type" value="Genomic_DNA"/>
</dbReference>
<evidence type="ECO:0000313" key="12">
    <source>
        <dbReference type="EMBL" id="CAB4177439.1"/>
    </source>
</evidence>
<dbReference type="Gene3D" id="3.70.10.10">
    <property type="match status" value="1"/>
</dbReference>
<keyword evidence="4" id="KW-0808">Transferase</keyword>
<dbReference type="EMBL" id="LR796948">
    <property type="protein sequence ID" value="CAB4177439.1"/>
    <property type="molecule type" value="Genomic_DNA"/>
</dbReference>
<dbReference type="Pfam" id="PF02768">
    <property type="entry name" value="DNA_pol3_beta_3"/>
    <property type="match status" value="1"/>
</dbReference>
<evidence type="ECO:0000313" key="15">
    <source>
        <dbReference type="EMBL" id="CAB5228096.1"/>
    </source>
</evidence>
<evidence type="ECO:0000256" key="3">
    <source>
        <dbReference type="ARBA" id="ARBA00022490"/>
    </source>
</evidence>
<feature type="domain" description="DNA polymerase III beta sliding clamp C-terminal" evidence="11">
    <location>
        <begin position="255"/>
        <end position="340"/>
    </location>
</feature>
<accession>A0A6J5SHT1</accession>
<dbReference type="CDD" id="cd00140">
    <property type="entry name" value="beta_clamp"/>
    <property type="match status" value="1"/>
</dbReference>
<dbReference type="InterPro" id="IPR046938">
    <property type="entry name" value="DNA_clamp_sf"/>
</dbReference>
<evidence type="ECO:0000256" key="5">
    <source>
        <dbReference type="ARBA" id="ARBA00022695"/>
    </source>
</evidence>
<proteinExistence type="inferred from homology"/>
<sequence>MHIRITRAALVRELTLLHGVVDRKVTIPILSRVLLTAWAKGHISIAATNLSDSLLADAIEAEVLVSGQVALPADLLLSIARVVPDGLIELEATAKSSHCELTSGNTKVRLPLMDPRDFPQLPNAPETLVTVPAGELRELLRQTRYAAPTSSLGTYINGILVELDSSIRLVALDGHRLGMSYRTLAVPATTPQKFILPVRASAALDAMLAEADAEEPVSISSSENVVCFRCEQRLFTARLLEAKFPAYASILKRMKHTTVVDVDREGLLQALKRLATVVTKEHQAVLLDMRDGHIFLELDTATGRATDQVLVDIQGEPAQVRVNLAYAVEFLSLMAADAMKIGNCPEGRVLELGPVEPGVTCVLGTVAPPASSRAAA</sequence>
<keyword evidence="6" id="KW-0235">DNA replication</keyword>
<protein>
    <submittedName>
        <fullName evidence="14">DnaN DNA polymerase sliding clamp subunit (PCNA homolog)</fullName>
    </submittedName>
</protein>
<dbReference type="GO" id="GO:0006271">
    <property type="term" value="P:DNA strand elongation involved in DNA replication"/>
    <property type="evidence" value="ECO:0007669"/>
    <property type="project" value="TreeGrafter"/>
</dbReference>
<evidence type="ECO:0000313" key="13">
    <source>
        <dbReference type="EMBL" id="CAB4199070.1"/>
    </source>
</evidence>
<dbReference type="InterPro" id="IPR022637">
    <property type="entry name" value="DNA_polIII_beta_cen"/>
</dbReference>
<evidence type="ECO:0000259" key="11">
    <source>
        <dbReference type="Pfam" id="PF02768"/>
    </source>
</evidence>
<evidence type="ECO:0000256" key="1">
    <source>
        <dbReference type="ARBA" id="ARBA00004496"/>
    </source>
</evidence>
<evidence type="ECO:0000256" key="8">
    <source>
        <dbReference type="ARBA" id="ARBA00023125"/>
    </source>
</evidence>
<dbReference type="EMBL" id="LR798380">
    <property type="protein sequence ID" value="CAB5228096.1"/>
    <property type="molecule type" value="Genomic_DNA"/>
</dbReference>
<dbReference type="GO" id="GO:0009360">
    <property type="term" value="C:DNA polymerase III complex"/>
    <property type="evidence" value="ECO:0007669"/>
    <property type="project" value="InterPro"/>
</dbReference>
<gene>
    <name evidence="13" type="ORF">UFOVP1331_17</name>
    <name evidence="14" type="ORF">UFOVP1442_58</name>
    <name evidence="15" type="ORF">UFOVP1535_55</name>
    <name evidence="12" type="ORF">UFOVP998_42</name>
</gene>
<evidence type="ECO:0000256" key="7">
    <source>
        <dbReference type="ARBA" id="ARBA00022932"/>
    </source>
</evidence>
<feature type="domain" description="DNA polymerase III beta sliding clamp central" evidence="10">
    <location>
        <begin position="131"/>
        <end position="245"/>
    </location>
</feature>
<dbReference type="GO" id="GO:0003887">
    <property type="term" value="F:DNA-directed DNA polymerase activity"/>
    <property type="evidence" value="ECO:0007669"/>
    <property type="project" value="UniProtKB-KW"/>
</dbReference>
<organism evidence="14">
    <name type="scientific">uncultured Caudovirales phage</name>
    <dbReference type="NCBI Taxonomy" id="2100421"/>
    <lineage>
        <taxon>Viruses</taxon>
        <taxon>Duplodnaviria</taxon>
        <taxon>Heunggongvirae</taxon>
        <taxon>Uroviricota</taxon>
        <taxon>Caudoviricetes</taxon>
        <taxon>Peduoviridae</taxon>
        <taxon>Maltschvirus</taxon>
        <taxon>Maltschvirus maltsch</taxon>
    </lineage>
</organism>
<dbReference type="Pfam" id="PF02767">
    <property type="entry name" value="DNA_pol3_beta_2"/>
    <property type="match status" value="1"/>
</dbReference>
<dbReference type="EMBL" id="LR797287">
    <property type="protein sequence ID" value="CAB4199070.1"/>
    <property type="molecule type" value="Genomic_DNA"/>
</dbReference>
<feature type="domain" description="DNA polymerase III beta sliding clamp N-terminal" evidence="9">
    <location>
        <begin position="1"/>
        <end position="122"/>
    </location>
</feature>
<evidence type="ECO:0000256" key="2">
    <source>
        <dbReference type="ARBA" id="ARBA00010752"/>
    </source>
</evidence>
<keyword evidence="7" id="KW-0239">DNA-directed DNA polymerase</keyword>
<reference evidence="14" key="1">
    <citation type="submission" date="2020-05" db="EMBL/GenBank/DDBJ databases">
        <authorList>
            <person name="Chiriac C."/>
            <person name="Salcher M."/>
            <person name="Ghai R."/>
            <person name="Kavagutti S V."/>
        </authorList>
    </citation>
    <scope>NUCLEOTIDE SEQUENCE</scope>
</reference>
<evidence type="ECO:0000256" key="6">
    <source>
        <dbReference type="ARBA" id="ARBA00022705"/>
    </source>
</evidence>
<dbReference type="PANTHER" id="PTHR30478:SF0">
    <property type="entry name" value="BETA SLIDING CLAMP"/>
    <property type="match status" value="1"/>
</dbReference>
<dbReference type="InterPro" id="IPR022634">
    <property type="entry name" value="DNA_polIII_beta_N"/>
</dbReference>
<evidence type="ECO:0000313" key="14">
    <source>
        <dbReference type="EMBL" id="CAB4213091.1"/>
    </source>
</evidence>
<comment type="subcellular location">
    <subcellularLocation>
        <location evidence="1">Cytoplasm</location>
    </subcellularLocation>
</comment>
<dbReference type="NCBIfam" id="TIGR00663">
    <property type="entry name" value="dnan"/>
    <property type="match status" value="1"/>
</dbReference>
<dbReference type="InterPro" id="IPR022635">
    <property type="entry name" value="DNA_polIII_beta_C"/>
</dbReference>
<dbReference type="SUPFAM" id="SSF55979">
    <property type="entry name" value="DNA clamp"/>
    <property type="match status" value="3"/>
</dbReference>
<evidence type="ECO:0000259" key="10">
    <source>
        <dbReference type="Pfam" id="PF02767"/>
    </source>
</evidence>
<name>A0A6J5SHT1_9CAUD</name>
<dbReference type="PANTHER" id="PTHR30478">
    <property type="entry name" value="DNA POLYMERASE III SUBUNIT BETA"/>
    <property type="match status" value="1"/>
</dbReference>
<dbReference type="SMART" id="SM00480">
    <property type="entry name" value="POL3Bc"/>
    <property type="match status" value="1"/>
</dbReference>
<evidence type="ECO:0000259" key="9">
    <source>
        <dbReference type="Pfam" id="PF00712"/>
    </source>
</evidence>
<dbReference type="Gene3D" id="3.10.150.10">
    <property type="entry name" value="DNA Polymerase III, subunit A, domain 2"/>
    <property type="match status" value="1"/>
</dbReference>
<evidence type="ECO:0000256" key="4">
    <source>
        <dbReference type="ARBA" id="ARBA00022679"/>
    </source>
</evidence>
<dbReference type="GO" id="GO:0008408">
    <property type="term" value="F:3'-5' exonuclease activity"/>
    <property type="evidence" value="ECO:0007669"/>
    <property type="project" value="InterPro"/>
</dbReference>
<dbReference type="InterPro" id="IPR001001">
    <property type="entry name" value="DNA_polIII_beta"/>
</dbReference>
<dbReference type="GO" id="GO:0003677">
    <property type="term" value="F:DNA binding"/>
    <property type="evidence" value="ECO:0007669"/>
    <property type="project" value="UniProtKB-KW"/>
</dbReference>
<keyword evidence="8" id="KW-0238">DNA-binding</keyword>
<comment type="similarity">
    <text evidence="2">Belongs to the beta sliding clamp family.</text>
</comment>